<accession>A0A8S1KNN3</accession>
<sequence length="234" mass="27681">MFARQISANDVYTNQEQIIPLNIRLMKQIKVSPCEKKAILNKSNITYLNVISRKQNCIQQQNKGIITINDDTDSINLIINLISEFDQNLFNKINQDLQGLFYYNFILKARVYKREVFFDIQTIQQVNQSAMITYQMIKVITWVRLHEGLKQQMQVRMENEEEQQILIEVSNLNEDILTYLGKYPNQGKSLDEIIKYFRVSNNIELYDIKKSISYLLKEGKIKNENELFILVNLR</sequence>
<protein>
    <submittedName>
        <fullName evidence="1">Uncharacterized protein</fullName>
    </submittedName>
</protein>
<comment type="caution">
    <text evidence="1">The sequence shown here is derived from an EMBL/GenBank/DDBJ whole genome shotgun (WGS) entry which is preliminary data.</text>
</comment>
<keyword evidence="2" id="KW-1185">Reference proteome</keyword>
<organism evidence="1 2">
    <name type="scientific">Paramecium primaurelia</name>
    <dbReference type="NCBI Taxonomy" id="5886"/>
    <lineage>
        <taxon>Eukaryota</taxon>
        <taxon>Sar</taxon>
        <taxon>Alveolata</taxon>
        <taxon>Ciliophora</taxon>
        <taxon>Intramacronucleata</taxon>
        <taxon>Oligohymenophorea</taxon>
        <taxon>Peniculida</taxon>
        <taxon>Parameciidae</taxon>
        <taxon>Paramecium</taxon>
    </lineage>
</organism>
<reference evidence="1" key="1">
    <citation type="submission" date="2021-01" db="EMBL/GenBank/DDBJ databases">
        <authorList>
            <consortium name="Genoscope - CEA"/>
            <person name="William W."/>
        </authorList>
    </citation>
    <scope>NUCLEOTIDE SEQUENCE</scope>
</reference>
<dbReference type="Proteomes" id="UP000688137">
    <property type="component" value="Unassembled WGS sequence"/>
</dbReference>
<dbReference type="AlphaFoldDB" id="A0A8S1KNN3"/>
<dbReference type="OMA" id="ISEFDQN"/>
<evidence type="ECO:0000313" key="2">
    <source>
        <dbReference type="Proteomes" id="UP000688137"/>
    </source>
</evidence>
<name>A0A8S1KNN3_PARPR</name>
<dbReference type="EMBL" id="CAJJDM010000023">
    <property type="protein sequence ID" value="CAD8056878.1"/>
    <property type="molecule type" value="Genomic_DNA"/>
</dbReference>
<evidence type="ECO:0000313" key="1">
    <source>
        <dbReference type="EMBL" id="CAD8056878.1"/>
    </source>
</evidence>
<gene>
    <name evidence="1" type="ORF">PPRIM_AZ9-3.1.T0250100</name>
</gene>
<proteinExistence type="predicted"/>